<accession>A0ABS7HZT7</accession>
<dbReference type="EMBL" id="JAEUAX010000004">
    <property type="protein sequence ID" value="MBW9110072.1"/>
    <property type="molecule type" value="Genomic_DNA"/>
</dbReference>
<keyword evidence="3" id="KW-0378">Hydrolase</keyword>
<dbReference type="Gene3D" id="2.40.30.130">
    <property type="match status" value="1"/>
</dbReference>
<dbReference type="Proteomes" id="UP000777440">
    <property type="component" value="Unassembled WGS sequence"/>
</dbReference>
<keyword evidence="4" id="KW-1185">Reference proteome</keyword>
<keyword evidence="2" id="KW-0862">Zinc</keyword>
<dbReference type="GO" id="GO:0016787">
    <property type="term" value="F:hydrolase activity"/>
    <property type="evidence" value="ECO:0007669"/>
    <property type="project" value="UniProtKB-KW"/>
</dbReference>
<evidence type="ECO:0000256" key="1">
    <source>
        <dbReference type="ARBA" id="ARBA00022723"/>
    </source>
</evidence>
<gene>
    <name evidence="3" type="ORF">JNB61_09845</name>
</gene>
<dbReference type="Gene3D" id="3.30.980.10">
    <property type="entry name" value="Threonyl-trna Synthetase, Chain A, domain 2"/>
    <property type="match status" value="1"/>
</dbReference>
<comment type="caution">
    <text evidence="3">The sequence shown here is derived from an EMBL/GenBank/DDBJ whole genome shotgun (WGS) entry which is preliminary data.</text>
</comment>
<keyword evidence="1" id="KW-0479">Metal-binding</keyword>
<evidence type="ECO:0000313" key="4">
    <source>
        <dbReference type="Proteomes" id="UP000777440"/>
    </source>
</evidence>
<dbReference type="PANTHER" id="PTHR43462:SF1">
    <property type="entry name" value="ALANYL-TRNA EDITING PROTEIN AARSD1"/>
    <property type="match status" value="1"/>
</dbReference>
<dbReference type="InterPro" id="IPR051335">
    <property type="entry name" value="Alanyl-tRNA_Editing_Enzymes"/>
</dbReference>
<dbReference type="RefSeq" id="WP_220339476.1">
    <property type="nucleotide sequence ID" value="NZ_JAEUAX010000004.1"/>
</dbReference>
<sequence length="289" mass="29819">MTLTSGTVVTYPSGAVSSRGTVVHVADAGDGRSAVVLDQTAFHPVDTAWPDQPADRGTLRVGAGEFAVVDAVVGATQGDGLLLGPDVPVRTGTEGWTFVVAHIVEDGAAIAAGDTVEVTVDAGYRAALSAGHTACHLASLALDAALAGAWRKQVQTDALGAPAFDALALQESRILPDGSRDVYRIGKSLRRKGFDPEALADLDDLAARISAQLAQWIAAGGAVRIERKGDTLADRRAWVCELPADEARIPCGGTHLASLRELAAATVAFTSTPVEGGFELVMTTTAERA</sequence>
<dbReference type="InterPro" id="IPR018163">
    <property type="entry name" value="Thr/Ala-tRNA-synth_IIc_edit"/>
</dbReference>
<dbReference type="PANTHER" id="PTHR43462">
    <property type="entry name" value="ALANYL-TRNA EDITING PROTEIN"/>
    <property type="match status" value="1"/>
</dbReference>
<proteinExistence type="predicted"/>
<protein>
    <submittedName>
        <fullName evidence="3">Metal-dependent hydrolase</fullName>
    </submittedName>
</protein>
<evidence type="ECO:0000313" key="3">
    <source>
        <dbReference type="EMBL" id="MBW9110072.1"/>
    </source>
</evidence>
<organism evidence="3 4">
    <name type="scientific">Microbacterium ureisolvens</name>
    <dbReference type="NCBI Taxonomy" id="2781186"/>
    <lineage>
        <taxon>Bacteria</taxon>
        <taxon>Bacillati</taxon>
        <taxon>Actinomycetota</taxon>
        <taxon>Actinomycetes</taxon>
        <taxon>Micrococcales</taxon>
        <taxon>Microbacteriaceae</taxon>
        <taxon>Microbacterium</taxon>
    </lineage>
</organism>
<dbReference type="SUPFAM" id="SSF55186">
    <property type="entry name" value="ThrRS/AlaRS common domain"/>
    <property type="match status" value="1"/>
</dbReference>
<name>A0ABS7HZT7_9MICO</name>
<evidence type="ECO:0000256" key="2">
    <source>
        <dbReference type="ARBA" id="ARBA00022833"/>
    </source>
</evidence>
<reference evidence="3 4" key="1">
    <citation type="journal article" date="2021" name="MBio">
        <title>Poor Competitiveness of Bradyrhizobium in Pigeon Pea Root Colonization in Indian Soils.</title>
        <authorList>
            <person name="Chalasani D."/>
            <person name="Basu A."/>
            <person name="Pullabhotla S.V.S.R.N."/>
            <person name="Jorrin B."/>
            <person name="Neal A.L."/>
            <person name="Poole P.S."/>
            <person name="Podile A.R."/>
            <person name="Tkacz A."/>
        </authorList>
    </citation>
    <scope>NUCLEOTIDE SEQUENCE [LARGE SCALE GENOMIC DNA]</scope>
    <source>
        <strain evidence="3 4">HU12</strain>
    </source>
</reference>